<comment type="catalytic activity">
    <reaction evidence="3 4">
        <text>[thioredoxin]-disulfide + L-methionine + H2O = L-methionine (S)-S-oxide + [thioredoxin]-dithiol</text>
        <dbReference type="Rhea" id="RHEA:19993"/>
        <dbReference type="Rhea" id="RHEA-COMP:10698"/>
        <dbReference type="Rhea" id="RHEA-COMP:10700"/>
        <dbReference type="ChEBI" id="CHEBI:15377"/>
        <dbReference type="ChEBI" id="CHEBI:29950"/>
        <dbReference type="ChEBI" id="CHEBI:50058"/>
        <dbReference type="ChEBI" id="CHEBI:57844"/>
        <dbReference type="ChEBI" id="CHEBI:58772"/>
        <dbReference type="EC" id="1.8.4.11"/>
    </reaction>
</comment>
<protein>
    <recommendedName>
        <fullName evidence="4">Peptide methionine sulfoxide reductase MsrA</fullName>
        <shortName evidence="4">Protein-methionine-S-oxide reductase</shortName>
        <ecNumber evidence="4">1.8.4.11</ecNumber>
    </recommendedName>
    <alternativeName>
        <fullName evidence="4">Peptide-methionine (S)-S-oxide reductase</fullName>
        <shortName evidence="4">Peptide Met(O) reductase</shortName>
    </alternativeName>
</protein>
<organism evidence="7 8">
    <name type="scientific">Candidatus Nitrotoga arctica</name>
    <dbReference type="NCBI Taxonomy" id="453162"/>
    <lineage>
        <taxon>Bacteria</taxon>
        <taxon>Pseudomonadati</taxon>
        <taxon>Pseudomonadota</taxon>
        <taxon>Betaproteobacteria</taxon>
        <taxon>Nitrosomonadales</taxon>
        <taxon>Gallionellaceae</taxon>
        <taxon>Candidatus Nitrotoga</taxon>
    </lineage>
</organism>
<dbReference type="EC" id="1.8.4.11" evidence="4"/>
<feature type="active site" evidence="4">
    <location>
        <position position="42"/>
    </location>
</feature>
<evidence type="ECO:0000256" key="5">
    <source>
        <dbReference type="SAM" id="SignalP"/>
    </source>
</evidence>
<evidence type="ECO:0000256" key="1">
    <source>
        <dbReference type="ARBA" id="ARBA00023002"/>
    </source>
</evidence>
<sequence>MLTIKDLRGFIFSSLCLMLSSGTLSAATAAPNEQTAVFAGGCFWGVDAIFKHVKGVSDVVSGYTGGSAATAHYELVSKGNTGHAEAVRIHFNPVQVSYQQLLQVFFSVAHNPTQLNRQGPDIGSQYRSAIFYTSAEQQKIAQSYIQHLTATRTFAAPIVTQVMPLQQFYPAEEHHQNYLALHPYQPYIVHHDMPKLAQLRKQFQGLYH</sequence>
<accession>A0ABN8AKC8</accession>
<proteinExistence type="inferred from homology"/>
<comment type="catalytic activity">
    <reaction evidence="2 4">
        <text>L-methionyl-[protein] + [thioredoxin]-disulfide + H2O = L-methionyl-(S)-S-oxide-[protein] + [thioredoxin]-dithiol</text>
        <dbReference type="Rhea" id="RHEA:14217"/>
        <dbReference type="Rhea" id="RHEA-COMP:10698"/>
        <dbReference type="Rhea" id="RHEA-COMP:10700"/>
        <dbReference type="Rhea" id="RHEA-COMP:12313"/>
        <dbReference type="Rhea" id="RHEA-COMP:12315"/>
        <dbReference type="ChEBI" id="CHEBI:15377"/>
        <dbReference type="ChEBI" id="CHEBI:16044"/>
        <dbReference type="ChEBI" id="CHEBI:29950"/>
        <dbReference type="ChEBI" id="CHEBI:44120"/>
        <dbReference type="ChEBI" id="CHEBI:50058"/>
        <dbReference type="EC" id="1.8.4.11"/>
    </reaction>
</comment>
<gene>
    <name evidence="4 7" type="primary">msrA</name>
    <name evidence="7" type="ORF">NTG6680_0853</name>
</gene>
<keyword evidence="5" id="KW-0732">Signal</keyword>
<dbReference type="PANTHER" id="PTHR43774">
    <property type="entry name" value="PEPTIDE METHIONINE SULFOXIDE REDUCTASE"/>
    <property type="match status" value="1"/>
</dbReference>
<feature type="signal peptide" evidence="5">
    <location>
        <begin position="1"/>
        <end position="26"/>
    </location>
</feature>
<feature type="domain" description="Peptide methionine sulphoxide reductase MsrA" evidence="6">
    <location>
        <begin position="35"/>
        <end position="187"/>
    </location>
</feature>
<evidence type="ECO:0000256" key="2">
    <source>
        <dbReference type="ARBA" id="ARBA00047806"/>
    </source>
</evidence>
<reference evidence="7 8" key="1">
    <citation type="submission" date="2021-10" db="EMBL/GenBank/DDBJ databases">
        <authorList>
            <person name="Koch H."/>
        </authorList>
    </citation>
    <scope>NUCLEOTIDE SEQUENCE [LARGE SCALE GENOMIC DNA]</scope>
    <source>
        <strain evidence="7">6680</strain>
    </source>
</reference>
<dbReference type="InterPro" id="IPR002569">
    <property type="entry name" value="Met_Sox_Rdtase_MsrA_dom"/>
</dbReference>
<keyword evidence="8" id="KW-1185">Reference proteome</keyword>
<dbReference type="RefSeq" id="WP_239796096.1">
    <property type="nucleotide sequence ID" value="NZ_OU912926.1"/>
</dbReference>
<evidence type="ECO:0000256" key="3">
    <source>
        <dbReference type="ARBA" id="ARBA00048782"/>
    </source>
</evidence>
<dbReference type="PANTHER" id="PTHR43774:SF1">
    <property type="entry name" value="PEPTIDE METHIONINE SULFOXIDE REDUCTASE MSRA 2"/>
    <property type="match status" value="1"/>
</dbReference>
<evidence type="ECO:0000256" key="4">
    <source>
        <dbReference type="HAMAP-Rule" id="MF_01401"/>
    </source>
</evidence>
<evidence type="ECO:0000259" key="6">
    <source>
        <dbReference type="Pfam" id="PF01625"/>
    </source>
</evidence>
<comment type="similarity">
    <text evidence="4">Belongs to the MsrA Met sulfoxide reductase family.</text>
</comment>
<evidence type="ECO:0000313" key="8">
    <source>
        <dbReference type="Proteomes" id="UP000839052"/>
    </source>
</evidence>
<dbReference type="GO" id="GO:0008113">
    <property type="term" value="F:peptide-methionine (S)-S-oxide reductase activity"/>
    <property type="evidence" value="ECO:0007669"/>
    <property type="project" value="UniProtKB-EC"/>
</dbReference>
<dbReference type="Gene3D" id="3.30.1060.10">
    <property type="entry name" value="Peptide methionine sulphoxide reductase MsrA"/>
    <property type="match status" value="1"/>
</dbReference>
<comment type="function">
    <text evidence="4">Has an important function as a repair enzyme for proteins that have been inactivated by oxidation. Catalyzes the reversible oxidation-reduction of methionine sulfoxide in proteins to methionine.</text>
</comment>
<name>A0ABN8AKC8_9PROT</name>
<dbReference type="EMBL" id="OU912926">
    <property type="protein sequence ID" value="CAG9932106.1"/>
    <property type="molecule type" value="Genomic_DNA"/>
</dbReference>
<dbReference type="HAMAP" id="MF_01401">
    <property type="entry name" value="MsrA"/>
    <property type="match status" value="1"/>
</dbReference>
<dbReference type="SUPFAM" id="SSF55068">
    <property type="entry name" value="Peptide methionine sulfoxide reductase"/>
    <property type="match status" value="1"/>
</dbReference>
<keyword evidence="1 4" id="KW-0560">Oxidoreductase</keyword>
<dbReference type="Proteomes" id="UP000839052">
    <property type="component" value="Chromosome"/>
</dbReference>
<dbReference type="Pfam" id="PF01625">
    <property type="entry name" value="PMSR"/>
    <property type="match status" value="1"/>
</dbReference>
<evidence type="ECO:0000313" key="7">
    <source>
        <dbReference type="EMBL" id="CAG9932106.1"/>
    </source>
</evidence>
<dbReference type="InterPro" id="IPR036509">
    <property type="entry name" value="Met_Sox_Rdtase_MsrA_sf"/>
</dbReference>
<feature type="chain" id="PRO_5045515359" description="Peptide methionine sulfoxide reductase MsrA" evidence="5">
    <location>
        <begin position="27"/>
        <end position="208"/>
    </location>
</feature>
<dbReference type="NCBIfam" id="TIGR00401">
    <property type="entry name" value="msrA"/>
    <property type="match status" value="1"/>
</dbReference>